<dbReference type="PROSITE" id="PS00636">
    <property type="entry name" value="DNAJ_1"/>
    <property type="match status" value="1"/>
</dbReference>
<keyword evidence="10" id="KW-1185">Reference proteome</keyword>
<feature type="domain" description="Thioredoxin" evidence="8">
    <location>
        <begin position="148"/>
        <end position="264"/>
    </location>
</feature>
<accession>A0ABN8BFN4</accession>
<dbReference type="SUPFAM" id="SSF52833">
    <property type="entry name" value="Thioredoxin-like"/>
    <property type="match status" value="2"/>
</dbReference>
<protein>
    <recommendedName>
        <fullName evidence="2">DnaJ homolog subfamily C member 10</fullName>
    </recommendedName>
    <alternativeName>
        <fullName evidence="3">DnaJ homolog subfamily C member 16</fullName>
    </alternativeName>
    <alternativeName>
        <fullName evidence="6">Endoplasmic reticulum DNA J domain-containing protein 8</fullName>
    </alternativeName>
</protein>
<dbReference type="SMART" id="SM00271">
    <property type="entry name" value="DnaJ"/>
    <property type="match status" value="1"/>
</dbReference>
<keyword evidence="4" id="KW-0072">Autophagy</keyword>
<dbReference type="PROSITE" id="PS50076">
    <property type="entry name" value="DNAJ_2"/>
    <property type="match status" value="1"/>
</dbReference>
<evidence type="ECO:0000256" key="3">
    <source>
        <dbReference type="ARBA" id="ARBA00020921"/>
    </source>
</evidence>
<evidence type="ECO:0000256" key="2">
    <source>
        <dbReference type="ARBA" id="ARBA00020920"/>
    </source>
</evidence>
<gene>
    <name evidence="9" type="ORF">CHILSU_LOCUS10474</name>
</gene>
<dbReference type="EMBL" id="OU963900">
    <property type="protein sequence ID" value="CAH0407076.1"/>
    <property type="molecule type" value="Genomic_DNA"/>
</dbReference>
<dbReference type="Pfam" id="PF00085">
    <property type="entry name" value="Thioredoxin"/>
    <property type="match status" value="2"/>
</dbReference>
<dbReference type="InterPro" id="IPR018253">
    <property type="entry name" value="DnaJ_domain_CS"/>
</dbReference>
<dbReference type="SUPFAM" id="SSF46565">
    <property type="entry name" value="Chaperone J-domain"/>
    <property type="match status" value="1"/>
</dbReference>
<dbReference type="CDD" id="cd06257">
    <property type="entry name" value="DnaJ"/>
    <property type="match status" value="1"/>
</dbReference>
<dbReference type="Pfam" id="PF00226">
    <property type="entry name" value="DnaJ"/>
    <property type="match status" value="1"/>
</dbReference>
<sequence>MTSVKMFTNTNAHEVKVINQVKRVITYCTIIRRLRDRPGTGKMYKLLLIIFVVTKAVNLSDVSYYERLGVSKQASTQEIRQAYKKLAIKLHPDKTSDSSEQEQFIKITEAYETLKDPEKRQKYDLYGSYPSYTRKYDYRSQSEYNNLFYNGLYRDDPFVDTLSGQTYYNYLNEGFHFINFYSPFCPPCQNLVDHWKKLAEIYKGIVKVGAVNCKYHNSFCYNSMRIGSYPSLLFYPNGKHGNFIYYRGEHTLEHLDKFVMAYLNSRVHVPIVSQIRSSDKPIAYVLGTNRINRGALTRISYLLNGLVTLAIVEDDSLRAKLTNDDSTVVVFKFKGTTTQIQSTEEKGVLKEIVESLPKVESIGPEKLKEIRNHLRQGANTAWVLHFTTKDTDRLLLHQMRVAFPNMNFVEVNCDKWSELCASLHVSLKGNEDKGHNSRWGILKRGGAYQLAHGTDARSFIAVAAESTNLHTLSASDLTRILDGDGSIWVLVVVPYQLSWEHIAEPFMKTSLHFINSEDINFGIMTCTLNTDKHCRQLAQNEPVIVLQAGRKRHYYNGHIDESHLTEFIELLLDSEDLVIDEQQVLEISDASSRQHTWLVAYLPANCGYQCDELAHEWRLVAKKLRSLEFVRVGLLECSRHSDGFCRNVRSPTARLYPLASGQHYTVSLQHLTQAPYILEWALSLVDDVQKLNWNLFSKSVISEELNPSSYRKPWLVYFHSPRCSHCYVHYADFSIAGIFLRKAVEVGKVNCISDRSLCQNEHITSYPSLRLYLPRNDYQTFSRVISVQLKDYNGLLEEIKEYLTHYDDSLLDRIDFGIRNQRFNIKHDEF</sequence>
<dbReference type="InterPro" id="IPR013766">
    <property type="entry name" value="Thioredoxin_domain"/>
</dbReference>
<evidence type="ECO:0000259" key="8">
    <source>
        <dbReference type="PROSITE" id="PS51352"/>
    </source>
</evidence>
<evidence type="ECO:0000256" key="6">
    <source>
        <dbReference type="ARBA" id="ARBA00035043"/>
    </source>
</evidence>
<comment type="subcellular location">
    <subcellularLocation>
        <location evidence="1">Endoplasmic reticulum membrane</location>
        <topology evidence="1">Single-pass type IV membrane protein</topology>
    </subcellularLocation>
</comment>
<dbReference type="PROSITE" id="PS51352">
    <property type="entry name" value="THIOREDOXIN_2"/>
    <property type="match status" value="1"/>
</dbReference>
<reference evidence="9" key="1">
    <citation type="submission" date="2021-12" db="EMBL/GenBank/DDBJ databases">
        <authorList>
            <person name="King R."/>
        </authorList>
    </citation>
    <scope>NUCLEOTIDE SEQUENCE</scope>
</reference>
<dbReference type="PANTHER" id="PTHR44340:SF1">
    <property type="entry name" value="DNAJ HOMOLOG SUBFAMILY C MEMBER 10"/>
    <property type="match status" value="1"/>
</dbReference>
<dbReference type="PRINTS" id="PR00625">
    <property type="entry name" value="JDOMAIN"/>
</dbReference>
<dbReference type="CDD" id="cd02961">
    <property type="entry name" value="PDI_a_family"/>
    <property type="match status" value="1"/>
</dbReference>
<evidence type="ECO:0000313" key="10">
    <source>
        <dbReference type="Proteomes" id="UP001153292"/>
    </source>
</evidence>
<evidence type="ECO:0000256" key="5">
    <source>
        <dbReference type="ARBA" id="ARBA00035002"/>
    </source>
</evidence>
<dbReference type="InterPro" id="IPR036869">
    <property type="entry name" value="J_dom_sf"/>
</dbReference>
<organism evidence="9 10">
    <name type="scientific">Chilo suppressalis</name>
    <name type="common">Asiatic rice borer moth</name>
    <dbReference type="NCBI Taxonomy" id="168631"/>
    <lineage>
        <taxon>Eukaryota</taxon>
        <taxon>Metazoa</taxon>
        <taxon>Ecdysozoa</taxon>
        <taxon>Arthropoda</taxon>
        <taxon>Hexapoda</taxon>
        <taxon>Insecta</taxon>
        <taxon>Pterygota</taxon>
        <taxon>Neoptera</taxon>
        <taxon>Endopterygota</taxon>
        <taxon>Lepidoptera</taxon>
        <taxon>Glossata</taxon>
        <taxon>Ditrysia</taxon>
        <taxon>Pyraloidea</taxon>
        <taxon>Crambidae</taxon>
        <taxon>Crambinae</taxon>
        <taxon>Chilo</taxon>
    </lineage>
</organism>
<dbReference type="Gene3D" id="3.40.30.10">
    <property type="entry name" value="Glutaredoxin"/>
    <property type="match status" value="4"/>
</dbReference>
<evidence type="ECO:0000256" key="4">
    <source>
        <dbReference type="ARBA" id="ARBA00023006"/>
    </source>
</evidence>
<dbReference type="Proteomes" id="UP001153292">
    <property type="component" value="Chromosome 7"/>
</dbReference>
<evidence type="ECO:0000313" key="9">
    <source>
        <dbReference type="EMBL" id="CAH0407076.1"/>
    </source>
</evidence>
<dbReference type="InterPro" id="IPR036249">
    <property type="entry name" value="Thioredoxin-like_sf"/>
</dbReference>
<dbReference type="PANTHER" id="PTHR44340">
    <property type="entry name" value="DNAJ HOMOLOG SUBFAMILY C MEMBER 10"/>
    <property type="match status" value="1"/>
</dbReference>
<name>A0ABN8BFN4_CHISP</name>
<feature type="domain" description="J" evidence="7">
    <location>
        <begin position="63"/>
        <end position="127"/>
    </location>
</feature>
<evidence type="ECO:0000256" key="1">
    <source>
        <dbReference type="ARBA" id="ARBA00004163"/>
    </source>
</evidence>
<comment type="function">
    <text evidence="5">Plays an important role in regulating the size of autophagosomes during the formation process.</text>
</comment>
<evidence type="ECO:0000259" key="7">
    <source>
        <dbReference type="PROSITE" id="PS50076"/>
    </source>
</evidence>
<proteinExistence type="predicted"/>
<dbReference type="Gene3D" id="1.10.287.110">
    <property type="entry name" value="DnaJ domain"/>
    <property type="match status" value="1"/>
</dbReference>
<dbReference type="InterPro" id="IPR001623">
    <property type="entry name" value="DnaJ_domain"/>
</dbReference>
<dbReference type="InterPro" id="IPR017937">
    <property type="entry name" value="Thioredoxin_CS"/>
</dbReference>
<dbReference type="PROSITE" id="PS00194">
    <property type="entry name" value="THIOREDOXIN_1"/>
    <property type="match status" value="1"/>
</dbReference>
<dbReference type="InterPro" id="IPR052460">
    <property type="entry name" value="ER_disulfide_reductase"/>
</dbReference>